<dbReference type="GO" id="GO:0006970">
    <property type="term" value="P:response to osmotic stress"/>
    <property type="evidence" value="ECO:0007669"/>
    <property type="project" value="InterPro"/>
</dbReference>
<dbReference type="PANTHER" id="PTHR37180:SF2">
    <property type="entry name" value="PRECURSOR OF CEP14"/>
    <property type="match status" value="1"/>
</dbReference>
<accession>A0A445BC25</accession>
<protein>
    <recommendedName>
        <fullName evidence="4">Precursor of CEP14</fullName>
    </recommendedName>
</protein>
<evidence type="ECO:0000313" key="2">
    <source>
        <dbReference type="EMBL" id="RYR36233.1"/>
    </source>
</evidence>
<gene>
    <name evidence="2" type="ORF">Ahy_A10g051240</name>
</gene>
<dbReference type="OrthoDB" id="1915362at2759"/>
<proteinExistence type="predicted"/>
<reference evidence="2 3" key="1">
    <citation type="submission" date="2019-01" db="EMBL/GenBank/DDBJ databases">
        <title>Sequencing of cultivated peanut Arachis hypogaea provides insights into genome evolution and oil improvement.</title>
        <authorList>
            <person name="Chen X."/>
        </authorList>
    </citation>
    <scope>NUCLEOTIDE SEQUENCE [LARGE SCALE GENOMIC DNA]</scope>
    <source>
        <strain evidence="3">cv. Fuhuasheng</strain>
        <tissue evidence="2">Leaves</tissue>
    </source>
</reference>
<evidence type="ECO:0008006" key="4">
    <source>
        <dbReference type="Google" id="ProtNLM"/>
    </source>
</evidence>
<sequence>MPRFATLLVLFLVTFSVSMCCCSEARKLQLRGNRGNRGIKVVDPSPKSTLFFSSLPKGTVPASTPSKKGHAMEVDEKLIARNLISVERVLLTSVPSPGAGH</sequence>
<evidence type="ECO:0000313" key="3">
    <source>
        <dbReference type="Proteomes" id="UP000289738"/>
    </source>
</evidence>
<dbReference type="Proteomes" id="UP000289738">
    <property type="component" value="Chromosome A10"/>
</dbReference>
<keyword evidence="1" id="KW-0732">Signal</keyword>
<dbReference type="GO" id="GO:0006995">
    <property type="term" value="P:cellular response to nitrogen starvation"/>
    <property type="evidence" value="ECO:0007669"/>
    <property type="project" value="InterPro"/>
</dbReference>
<evidence type="ECO:0000256" key="1">
    <source>
        <dbReference type="SAM" id="SignalP"/>
    </source>
</evidence>
<feature type="chain" id="PRO_5019143292" description="Precursor of CEP14" evidence="1">
    <location>
        <begin position="21"/>
        <end position="101"/>
    </location>
</feature>
<dbReference type="AlphaFoldDB" id="A0A445BC25"/>
<keyword evidence="3" id="KW-1185">Reference proteome</keyword>
<dbReference type="Gramene" id="arahy.Tifrunner.gnm2.ann2.Ah10g014200.1">
    <property type="protein sequence ID" value="arahy.Tifrunner.gnm2.ann2.Ah10g014200.1-CDS-1"/>
    <property type="gene ID" value="arahy.Tifrunner.gnm2.ann2.Ah10g014200"/>
</dbReference>
<comment type="caution">
    <text evidence="2">The sequence shown here is derived from an EMBL/GenBank/DDBJ whole genome shotgun (WGS) entry which is preliminary data.</text>
</comment>
<dbReference type="InterPro" id="IPR038930">
    <property type="entry name" value="CEP13/CEP14"/>
</dbReference>
<dbReference type="EMBL" id="SDMP01000010">
    <property type="protein sequence ID" value="RYR36233.1"/>
    <property type="molecule type" value="Genomic_DNA"/>
</dbReference>
<dbReference type="PANTHER" id="PTHR37180">
    <property type="entry name" value="PRECURSOR OF CEP14"/>
    <property type="match status" value="1"/>
</dbReference>
<organism evidence="2 3">
    <name type="scientific">Arachis hypogaea</name>
    <name type="common">Peanut</name>
    <dbReference type="NCBI Taxonomy" id="3818"/>
    <lineage>
        <taxon>Eukaryota</taxon>
        <taxon>Viridiplantae</taxon>
        <taxon>Streptophyta</taxon>
        <taxon>Embryophyta</taxon>
        <taxon>Tracheophyta</taxon>
        <taxon>Spermatophyta</taxon>
        <taxon>Magnoliopsida</taxon>
        <taxon>eudicotyledons</taxon>
        <taxon>Gunneridae</taxon>
        <taxon>Pentapetalae</taxon>
        <taxon>rosids</taxon>
        <taxon>fabids</taxon>
        <taxon>Fabales</taxon>
        <taxon>Fabaceae</taxon>
        <taxon>Papilionoideae</taxon>
        <taxon>50 kb inversion clade</taxon>
        <taxon>dalbergioids sensu lato</taxon>
        <taxon>Dalbergieae</taxon>
        <taxon>Pterocarpus clade</taxon>
        <taxon>Arachis</taxon>
    </lineage>
</organism>
<feature type="signal peptide" evidence="1">
    <location>
        <begin position="1"/>
        <end position="20"/>
    </location>
</feature>
<name>A0A445BC25_ARAHY</name>